<comment type="caution">
    <text evidence="15">The sequence shown here is derived from an EMBL/GenBank/DDBJ whole genome shotgun (WGS) entry which is preliminary data.</text>
</comment>
<name>A0AAW1JSW1_SAPOF</name>
<reference evidence="15" key="1">
    <citation type="submission" date="2024-03" db="EMBL/GenBank/DDBJ databases">
        <title>WGS assembly of Saponaria officinalis var. Norfolk2.</title>
        <authorList>
            <person name="Jenkins J."/>
            <person name="Shu S."/>
            <person name="Grimwood J."/>
            <person name="Barry K."/>
            <person name="Goodstein D."/>
            <person name="Schmutz J."/>
            <person name="Leebens-Mack J."/>
            <person name="Osbourn A."/>
        </authorList>
    </citation>
    <scope>NUCLEOTIDE SEQUENCE [LARGE SCALE GENOMIC DNA]</scope>
    <source>
        <strain evidence="15">JIC</strain>
    </source>
</reference>
<comment type="similarity">
    <text evidence="2">Belongs to the polyprenol kinase family.</text>
</comment>
<comment type="pathway">
    <text evidence="11">Cofactor biosynthesis; tocopherol biosynthesis.</text>
</comment>
<accession>A0AAW1JSW1</accession>
<evidence type="ECO:0000256" key="7">
    <source>
        <dbReference type="ARBA" id="ARBA00022777"/>
    </source>
</evidence>
<evidence type="ECO:0000256" key="6">
    <source>
        <dbReference type="ARBA" id="ARBA00022692"/>
    </source>
</evidence>
<dbReference type="AlphaFoldDB" id="A0AAW1JSW1"/>
<gene>
    <name evidence="15" type="ORF">RND81_07G168100</name>
</gene>
<dbReference type="GO" id="GO:0031969">
    <property type="term" value="C:chloroplast membrane"/>
    <property type="evidence" value="ECO:0007669"/>
    <property type="project" value="UniProtKB-SubCell"/>
</dbReference>
<sequence>MRCSLNACLGYVQLTHSVTSIDTPQLWSRNPCQRHHRNSNLTLFIFGKKPTVPHLLSVPPTKTMNPPHAVVSGDGAFLQDAGATALILAGGYGLVSAFDYLTHNSIIPQNLSRKLVHILSGIFFMVSWPLFSTSMGARYFASFVPLANGLRLVIYGLSLATNKGLVKSVTREGKPEELLQGPLYYVLMLALCAVVFWRESPVGLISLAMMSGGDGVADIMGRKFGTVKIPYNKNKSWAGSISMFVFGFLTSLAMLYYFSSLGYLQLDWTSTIERLAVISFIASVVESLPSRLIDDNLSVPLVTMITAYVCFSL</sequence>
<evidence type="ECO:0000313" key="16">
    <source>
        <dbReference type="Proteomes" id="UP001443914"/>
    </source>
</evidence>
<evidence type="ECO:0000256" key="3">
    <source>
        <dbReference type="ARBA" id="ARBA00022528"/>
    </source>
</evidence>
<keyword evidence="16" id="KW-1185">Reference proteome</keyword>
<evidence type="ECO:0000256" key="4">
    <source>
        <dbReference type="ARBA" id="ARBA00022640"/>
    </source>
</evidence>
<evidence type="ECO:0000256" key="9">
    <source>
        <dbReference type="ARBA" id="ARBA00022989"/>
    </source>
</evidence>
<dbReference type="EC" id="2.7.1.182" evidence="12"/>
<evidence type="ECO:0000256" key="13">
    <source>
        <dbReference type="ARBA" id="ARBA00048889"/>
    </source>
</evidence>
<evidence type="ECO:0000256" key="14">
    <source>
        <dbReference type="SAM" id="Phobius"/>
    </source>
</evidence>
<feature type="transmembrane region" description="Helical" evidence="14">
    <location>
        <begin position="178"/>
        <end position="197"/>
    </location>
</feature>
<evidence type="ECO:0000256" key="5">
    <source>
        <dbReference type="ARBA" id="ARBA00022679"/>
    </source>
</evidence>
<protein>
    <recommendedName>
        <fullName evidence="12">phytol kinase</fullName>
        <ecNumber evidence="12">2.7.1.182</ecNumber>
    </recommendedName>
</protein>
<keyword evidence="7" id="KW-0418">Kinase</keyword>
<keyword evidence="4" id="KW-0934">Plastid</keyword>
<dbReference type="PANTHER" id="PTHR32523:SF8">
    <property type="entry name" value="DOLICHOL KINASE"/>
    <property type="match status" value="1"/>
</dbReference>
<dbReference type="Proteomes" id="UP001443914">
    <property type="component" value="Unassembled WGS sequence"/>
</dbReference>
<organism evidence="15 16">
    <name type="scientific">Saponaria officinalis</name>
    <name type="common">Common soapwort</name>
    <name type="synonym">Lychnis saponaria</name>
    <dbReference type="NCBI Taxonomy" id="3572"/>
    <lineage>
        <taxon>Eukaryota</taxon>
        <taxon>Viridiplantae</taxon>
        <taxon>Streptophyta</taxon>
        <taxon>Embryophyta</taxon>
        <taxon>Tracheophyta</taxon>
        <taxon>Spermatophyta</taxon>
        <taxon>Magnoliopsida</taxon>
        <taxon>eudicotyledons</taxon>
        <taxon>Gunneridae</taxon>
        <taxon>Pentapetalae</taxon>
        <taxon>Caryophyllales</taxon>
        <taxon>Caryophyllaceae</taxon>
        <taxon>Caryophylleae</taxon>
        <taxon>Saponaria</taxon>
    </lineage>
</organism>
<comment type="subcellular location">
    <subcellularLocation>
        <location evidence="1">Plastid</location>
        <location evidence="1">Chloroplast membrane</location>
        <topology evidence="1">Multi-pass membrane protein</topology>
    </subcellularLocation>
</comment>
<keyword evidence="5" id="KW-0808">Transferase</keyword>
<feature type="transmembrane region" description="Helical" evidence="14">
    <location>
        <begin position="237"/>
        <end position="258"/>
    </location>
</feature>
<evidence type="ECO:0000256" key="1">
    <source>
        <dbReference type="ARBA" id="ARBA00004508"/>
    </source>
</evidence>
<keyword evidence="3" id="KW-0150">Chloroplast</keyword>
<feature type="transmembrane region" description="Helical" evidence="14">
    <location>
        <begin position="114"/>
        <end position="131"/>
    </location>
</feature>
<dbReference type="PANTHER" id="PTHR32523">
    <property type="entry name" value="PHYTOL KINASE 1, CHLOROPLASTIC"/>
    <property type="match status" value="1"/>
</dbReference>
<dbReference type="InterPro" id="IPR039606">
    <property type="entry name" value="Phytol/farnesol_kinase"/>
</dbReference>
<keyword evidence="9 14" id="KW-1133">Transmembrane helix</keyword>
<evidence type="ECO:0000256" key="2">
    <source>
        <dbReference type="ARBA" id="ARBA00010794"/>
    </source>
</evidence>
<dbReference type="EMBL" id="JBDFQZ010000007">
    <property type="protein sequence ID" value="KAK9707026.1"/>
    <property type="molecule type" value="Genomic_DNA"/>
</dbReference>
<evidence type="ECO:0000256" key="12">
    <source>
        <dbReference type="ARBA" id="ARBA00039024"/>
    </source>
</evidence>
<keyword evidence="6 14" id="KW-0812">Transmembrane</keyword>
<proteinExistence type="inferred from homology"/>
<comment type="catalytic activity">
    <reaction evidence="13">
        <text>phytol + CTP = phytyl phosphate + CDP + H(+)</text>
        <dbReference type="Rhea" id="RHEA:38055"/>
        <dbReference type="ChEBI" id="CHEBI:15378"/>
        <dbReference type="ChEBI" id="CHEBI:17327"/>
        <dbReference type="ChEBI" id="CHEBI:37563"/>
        <dbReference type="ChEBI" id="CHEBI:58069"/>
        <dbReference type="ChEBI" id="CHEBI:75483"/>
        <dbReference type="EC" id="2.7.1.182"/>
    </reaction>
</comment>
<evidence type="ECO:0000313" key="15">
    <source>
        <dbReference type="EMBL" id="KAK9707026.1"/>
    </source>
</evidence>
<evidence type="ECO:0000256" key="8">
    <source>
        <dbReference type="ARBA" id="ARBA00022946"/>
    </source>
</evidence>
<evidence type="ECO:0000256" key="11">
    <source>
        <dbReference type="ARBA" id="ARBA00024015"/>
    </source>
</evidence>
<dbReference type="GO" id="GO:0010189">
    <property type="term" value="P:vitamin E biosynthetic process"/>
    <property type="evidence" value="ECO:0007669"/>
    <property type="project" value="TreeGrafter"/>
</dbReference>
<keyword evidence="10 14" id="KW-0472">Membrane</keyword>
<evidence type="ECO:0000256" key="10">
    <source>
        <dbReference type="ARBA" id="ARBA00023136"/>
    </source>
</evidence>
<keyword evidence="8" id="KW-0809">Transit peptide</keyword>
<dbReference type="GO" id="GO:0010276">
    <property type="term" value="F:phytol kinase activity"/>
    <property type="evidence" value="ECO:0007669"/>
    <property type="project" value="UniProtKB-EC"/>
</dbReference>